<accession>A0A7S3PM86</accession>
<evidence type="ECO:0000256" key="3">
    <source>
        <dbReference type="ARBA" id="ARBA00023002"/>
    </source>
</evidence>
<evidence type="ECO:0000313" key="4">
    <source>
        <dbReference type="EMBL" id="CAE0443949.1"/>
    </source>
</evidence>
<dbReference type="InterPro" id="IPR004136">
    <property type="entry name" value="NMO"/>
</dbReference>
<organism evidence="4">
    <name type="scientific">Aplanochytrium stocchinoi</name>
    <dbReference type="NCBI Taxonomy" id="215587"/>
    <lineage>
        <taxon>Eukaryota</taxon>
        <taxon>Sar</taxon>
        <taxon>Stramenopiles</taxon>
        <taxon>Bigyra</taxon>
        <taxon>Labyrinthulomycetes</taxon>
        <taxon>Thraustochytrida</taxon>
        <taxon>Thraustochytriidae</taxon>
        <taxon>Aplanochytrium</taxon>
    </lineage>
</organism>
<dbReference type="Pfam" id="PF03060">
    <property type="entry name" value="NMO"/>
    <property type="match status" value="1"/>
</dbReference>
<dbReference type="PANTHER" id="PTHR32332:SF31">
    <property type="entry name" value="2-NITROPROPANE DIOXYGENASE FAMILY, PUTATIVE (AFU_ORTHOLOGUE AFUA_2G09850)-RELATED"/>
    <property type="match status" value="1"/>
</dbReference>
<dbReference type="CDD" id="cd04730">
    <property type="entry name" value="NPD_like"/>
    <property type="match status" value="1"/>
</dbReference>
<sequence>MAPTIKSPICDLFQIKYPILLAGMAKVSNGKLAAAVTNAGGLGVIGGAMKTPDQLQADVDELKSLMNNPNAPFGVDLLLPQVGGGARKTNKDYTRGHLKELMEVVVKSGAVVFVSAVGVPPQWVVEYLHSHGVMVANMVGHSKHVEKALRAGVDLIIAQGTEAGGHTGEIATSVLIPQCVDICMGRKSPLNGGPVHVIAAGGIYNGRGLAMSLSLGAQGIWVGTRFICAEESGASPFHQKLVVDSSSSDTIRTIIYTGRPLRACKNEYNVDYEENKRDKIKELQSKGIVVYRNDVETARKNKEHFDIPRTYPQYMGQAIGGINKIMPARDIVEEIMQDAHQVLTQMTSRL</sequence>
<reference evidence="4" key="1">
    <citation type="submission" date="2021-01" db="EMBL/GenBank/DDBJ databases">
        <authorList>
            <person name="Corre E."/>
            <person name="Pelletier E."/>
            <person name="Niang G."/>
            <person name="Scheremetjew M."/>
            <person name="Finn R."/>
            <person name="Kale V."/>
            <person name="Holt S."/>
            <person name="Cochrane G."/>
            <person name="Meng A."/>
            <person name="Brown T."/>
            <person name="Cohen L."/>
        </authorList>
    </citation>
    <scope>NUCLEOTIDE SEQUENCE</scope>
    <source>
        <strain evidence="4">GSBS06</strain>
    </source>
</reference>
<proteinExistence type="predicted"/>
<evidence type="ECO:0000256" key="2">
    <source>
        <dbReference type="ARBA" id="ARBA00022643"/>
    </source>
</evidence>
<keyword evidence="2" id="KW-0288">FMN</keyword>
<dbReference type="AlphaFoldDB" id="A0A7S3PM86"/>
<protein>
    <recommendedName>
        <fullName evidence="5">Nitronate monooxygenase domain-containing protein</fullName>
    </recommendedName>
</protein>
<gene>
    <name evidence="4" type="ORF">ASTO00021_LOCUS14005</name>
</gene>
<dbReference type="PANTHER" id="PTHR32332">
    <property type="entry name" value="2-NITROPROPANE DIOXYGENASE"/>
    <property type="match status" value="1"/>
</dbReference>
<keyword evidence="1" id="KW-0285">Flavoprotein</keyword>
<name>A0A7S3PM86_9STRA</name>
<dbReference type="SUPFAM" id="SSF51412">
    <property type="entry name" value="Inosine monophosphate dehydrogenase (IMPDH)"/>
    <property type="match status" value="1"/>
</dbReference>
<dbReference type="Gene3D" id="3.20.20.70">
    <property type="entry name" value="Aldolase class I"/>
    <property type="match status" value="1"/>
</dbReference>
<evidence type="ECO:0000256" key="1">
    <source>
        <dbReference type="ARBA" id="ARBA00022630"/>
    </source>
</evidence>
<dbReference type="EMBL" id="HBIN01018359">
    <property type="protein sequence ID" value="CAE0443949.1"/>
    <property type="molecule type" value="Transcribed_RNA"/>
</dbReference>
<keyword evidence="3" id="KW-0560">Oxidoreductase</keyword>
<evidence type="ECO:0008006" key="5">
    <source>
        <dbReference type="Google" id="ProtNLM"/>
    </source>
</evidence>
<dbReference type="InterPro" id="IPR013785">
    <property type="entry name" value="Aldolase_TIM"/>
</dbReference>
<dbReference type="GO" id="GO:0018580">
    <property type="term" value="F:nitronate monooxygenase activity"/>
    <property type="evidence" value="ECO:0007669"/>
    <property type="project" value="InterPro"/>
</dbReference>